<evidence type="ECO:0000313" key="2">
    <source>
        <dbReference type="EMBL" id="MWJ29502.1"/>
    </source>
</evidence>
<dbReference type="Pfam" id="PF05732">
    <property type="entry name" value="RepL"/>
    <property type="match status" value="1"/>
</dbReference>
<protein>
    <recommendedName>
        <fullName evidence="1">Plasmid replication protein RepL domain-containing protein</fullName>
    </recommendedName>
</protein>
<dbReference type="GO" id="GO:0006276">
    <property type="term" value="P:plasmid maintenance"/>
    <property type="evidence" value="ECO:0007669"/>
    <property type="project" value="InterPro"/>
</dbReference>
<dbReference type="Proteomes" id="UP000437638">
    <property type="component" value="Unassembled WGS sequence"/>
</dbReference>
<reference evidence="2 3" key="1">
    <citation type="submission" date="2019-12" db="EMBL/GenBank/DDBJ databases">
        <title>Halomonas rutogse sp. nov. isolated from two lakes on Tibetan Plateau.</title>
        <authorList>
            <person name="Gao P."/>
        </authorList>
    </citation>
    <scope>NUCLEOTIDE SEQUENCE [LARGE SCALE GENOMIC DNA]</scope>
    <source>
        <strain evidence="2 3">ZH2S</strain>
    </source>
</reference>
<dbReference type="AlphaFoldDB" id="A0A7X3KSZ4"/>
<name>A0A7X3KSZ4_9GAMM</name>
<organism evidence="2 3">
    <name type="scientific">Vreelandella zhuhanensis</name>
    <dbReference type="NCBI Taxonomy" id="2684210"/>
    <lineage>
        <taxon>Bacteria</taxon>
        <taxon>Pseudomonadati</taxon>
        <taxon>Pseudomonadota</taxon>
        <taxon>Gammaproteobacteria</taxon>
        <taxon>Oceanospirillales</taxon>
        <taxon>Halomonadaceae</taxon>
        <taxon>Vreelandella</taxon>
    </lineage>
</organism>
<sequence>MDDYNTKQENSNNEENKIGGFYRGFFLHGQNKGSYTMGLEKYETKIRKKILQLKSEKKNATDDEHRKSIEKEILFLKTKLINNTDNALYNYLTNRVSRQNTVNMNRVKKTQKAIAEELGLEQSAVSKSFKKLKELHIIDFKKSGSAFEKIEISPRILWKMDVKIHRKTIGELDNLGGNPNFRNDPFEIDPDYLKPPAKTAA</sequence>
<accession>A0A7X3KSZ4</accession>
<dbReference type="EMBL" id="WTKP01000016">
    <property type="protein sequence ID" value="MWJ29502.1"/>
    <property type="molecule type" value="Genomic_DNA"/>
</dbReference>
<dbReference type="InterPro" id="IPR036388">
    <property type="entry name" value="WH-like_DNA-bd_sf"/>
</dbReference>
<proteinExistence type="predicted"/>
<evidence type="ECO:0000259" key="1">
    <source>
        <dbReference type="Pfam" id="PF05732"/>
    </source>
</evidence>
<dbReference type="InterPro" id="IPR036390">
    <property type="entry name" value="WH_DNA-bd_sf"/>
</dbReference>
<dbReference type="InterPro" id="IPR008813">
    <property type="entry name" value="Plasmid_replication_RepL"/>
</dbReference>
<keyword evidence="3" id="KW-1185">Reference proteome</keyword>
<dbReference type="Gene3D" id="1.10.10.10">
    <property type="entry name" value="Winged helix-like DNA-binding domain superfamily/Winged helix DNA-binding domain"/>
    <property type="match status" value="1"/>
</dbReference>
<evidence type="ECO:0000313" key="3">
    <source>
        <dbReference type="Proteomes" id="UP000437638"/>
    </source>
</evidence>
<dbReference type="GO" id="GO:0006260">
    <property type="term" value="P:DNA replication"/>
    <property type="evidence" value="ECO:0007669"/>
    <property type="project" value="InterPro"/>
</dbReference>
<gene>
    <name evidence="2" type="ORF">GPM19_15075</name>
</gene>
<dbReference type="SUPFAM" id="SSF46785">
    <property type="entry name" value="Winged helix' DNA-binding domain"/>
    <property type="match status" value="1"/>
</dbReference>
<dbReference type="RefSeq" id="WP_160419835.1">
    <property type="nucleotide sequence ID" value="NZ_WTKP01000016.1"/>
</dbReference>
<feature type="domain" description="Plasmid replication protein RepL" evidence="1">
    <location>
        <begin position="32"/>
        <end position="187"/>
    </location>
</feature>
<comment type="caution">
    <text evidence="2">The sequence shown here is derived from an EMBL/GenBank/DDBJ whole genome shotgun (WGS) entry which is preliminary data.</text>
</comment>